<reference evidence="1" key="1">
    <citation type="submission" date="2024-06" db="EMBL/GenBank/DDBJ databases">
        <title>Methylostella associata gen. nov., sp. nov., a novel Ancalomicrobiaceae-affiliated facultatively methylotrophic bacteria that feed on methanotrophs of the genus Methylococcus.</title>
        <authorList>
            <person name="Saltykova V."/>
            <person name="Danilova O.V."/>
            <person name="Oshkin I.Y."/>
            <person name="Belova S.E."/>
            <person name="Pimenov N.V."/>
            <person name="Dedysh S.N."/>
        </authorList>
    </citation>
    <scope>NUCLEOTIDE SEQUENCE</scope>
    <source>
        <strain evidence="1">S20</strain>
    </source>
</reference>
<sequence>MAEQHGIDLARSIAREVAARTGRDWLDVLGKLYERLSALTAHPLIAGDAECATILATMATARDMPEFTALVDTLGARVAVLLVERGVDAGEAEKLMSGFGTRRAAASRFVTGSEPIPGGGRSRLRL</sequence>
<accession>A0AAU7X4R3</accession>
<evidence type="ECO:0000313" key="1">
    <source>
        <dbReference type="EMBL" id="XBY42933.1"/>
    </source>
</evidence>
<dbReference type="EMBL" id="CP158568">
    <property type="protein sequence ID" value="XBY42933.1"/>
    <property type="molecule type" value="Genomic_DNA"/>
</dbReference>
<gene>
    <name evidence="1" type="ORF">ABS361_12510</name>
</gene>
<dbReference type="RefSeq" id="WP_407048036.1">
    <property type="nucleotide sequence ID" value="NZ_CP158568.1"/>
</dbReference>
<dbReference type="KEGG" id="mflg:ABS361_12510"/>
<protein>
    <submittedName>
        <fullName evidence="1">Uncharacterized protein</fullName>
    </submittedName>
</protein>
<organism evidence="1">
    <name type="scientific">Methyloraptor flagellatus</name>
    <dbReference type="NCBI Taxonomy" id="3162530"/>
    <lineage>
        <taxon>Bacteria</taxon>
        <taxon>Pseudomonadati</taxon>
        <taxon>Pseudomonadota</taxon>
        <taxon>Alphaproteobacteria</taxon>
        <taxon>Hyphomicrobiales</taxon>
        <taxon>Ancalomicrobiaceae</taxon>
        <taxon>Methyloraptor</taxon>
    </lineage>
</organism>
<proteinExistence type="predicted"/>
<name>A0AAU7X4R3_9HYPH</name>
<dbReference type="AlphaFoldDB" id="A0AAU7X4R3"/>